<dbReference type="PANTHER" id="PTHR38097">
    <property type="match status" value="1"/>
</dbReference>
<name>A0A225NPZ0_9RHOB</name>
<dbReference type="GO" id="GO:0003680">
    <property type="term" value="F:minor groove of adenine-thymine-rich DNA binding"/>
    <property type="evidence" value="ECO:0007669"/>
    <property type="project" value="TreeGrafter"/>
</dbReference>
<dbReference type="EMBL" id="AQQR01000004">
    <property type="protein sequence ID" value="OWU73327.1"/>
    <property type="molecule type" value="Genomic_DNA"/>
</dbReference>
<evidence type="ECO:0000256" key="4">
    <source>
        <dbReference type="ARBA" id="ARBA00023125"/>
    </source>
</evidence>
<dbReference type="SMART" id="SM00528">
    <property type="entry name" value="HNS"/>
    <property type="match status" value="1"/>
</dbReference>
<evidence type="ECO:0000256" key="5">
    <source>
        <dbReference type="SAM" id="MobiDB-lite"/>
    </source>
</evidence>
<dbReference type="OrthoDB" id="5297879at2"/>
<feature type="domain" description="DNA-binding protein H-NS-like C-terminal" evidence="6">
    <location>
        <begin position="65"/>
        <end position="110"/>
    </location>
</feature>
<keyword evidence="3" id="KW-0963">Cytoplasm</keyword>
<comment type="similarity">
    <text evidence="2">Belongs to the histone-like protein H-NS family.</text>
</comment>
<dbReference type="GO" id="GO:0003681">
    <property type="term" value="F:bent DNA binding"/>
    <property type="evidence" value="ECO:0007669"/>
    <property type="project" value="TreeGrafter"/>
</dbReference>
<dbReference type="Gene3D" id="4.10.430.10">
    <property type="entry name" value="Histone-like protein H-NS, C-terminal domain"/>
    <property type="match status" value="1"/>
</dbReference>
<evidence type="ECO:0000256" key="3">
    <source>
        <dbReference type="ARBA" id="ARBA00022490"/>
    </source>
</evidence>
<reference evidence="7 8" key="1">
    <citation type="submission" date="2013-04" db="EMBL/GenBank/DDBJ databases">
        <title>Oceanicola sp. 22II1-22F33 Genome Sequencing.</title>
        <authorList>
            <person name="Lai Q."/>
            <person name="Li G."/>
            <person name="Shao Z."/>
        </authorList>
    </citation>
    <scope>NUCLEOTIDE SEQUENCE [LARGE SCALE GENOMIC DNA]</scope>
    <source>
        <strain evidence="7 8">22II1-22F33</strain>
    </source>
</reference>
<dbReference type="InterPro" id="IPR027444">
    <property type="entry name" value="H-NS_C_dom"/>
</dbReference>
<dbReference type="GO" id="GO:0009295">
    <property type="term" value="C:nucleoid"/>
    <property type="evidence" value="ECO:0007669"/>
    <property type="project" value="UniProtKB-SubCell"/>
</dbReference>
<dbReference type="Proteomes" id="UP000215377">
    <property type="component" value="Unassembled WGS sequence"/>
</dbReference>
<dbReference type="PANTHER" id="PTHR38097:SF2">
    <property type="entry name" value="DNA-BINDING PROTEIN STPA"/>
    <property type="match status" value="1"/>
</dbReference>
<sequence length="110" mass="12029">MPIDLTSMTSKELEDLRSQVDLALRDAVVREKAQARQAAEKAAAEFGFSLSDVLNGGPDGSRRKSDDKPVSPPKYRNPDDPTQTWTGRGRKPGWFNDALANGAAPEDMEI</sequence>
<dbReference type="Pfam" id="PF00816">
    <property type="entry name" value="Histone_HNS"/>
    <property type="match status" value="1"/>
</dbReference>
<evidence type="ECO:0000313" key="8">
    <source>
        <dbReference type="Proteomes" id="UP000215377"/>
    </source>
</evidence>
<keyword evidence="4" id="KW-0238">DNA-binding</keyword>
<evidence type="ECO:0000256" key="2">
    <source>
        <dbReference type="ARBA" id="ARBA00010610"/>
    </source>
</evidence>
<comment type="caution">
    <text evidence="7">The sequence shown here is derived from an EMBL/GenBank/DDBJ whole genome shotgun (WGS) entry which is preliminary data.</text>
</comment>
<proteinExistence type="inferred from homology"/>
<gene>
    <name evidence="7" type="ORF">ATO3_11560</name>
</gene>
<accession>A0A225NPZ0</accession>
<protein>
    <recommendedName>
        <fullName evidence="6">DNA-binding protein H-NS-like C-terminal domain-containing protein</fullName>
    </recommendedName>
</protein>
<dbReference type="GO" id="GO:0001217">
    <property type="term" value="F:DNA-binding transcription repressor activity"/>
    <property type="evidence" value="ECO:0007669"/>
    <property type="project" value="TreeGrafter"/>
</dbReference>
<feature type="compositionally biased region" description="Basic and acidic residues" evidence="5">
    <location>
        <begin position="60"/>
        <end position="69"/>
    </location>
</feature>
<dbReference type="SUPFAM" id="SSF81273">
    <property type="entry name" value="H-NS histone-like proteins"/>
    <property type="match status" value="1"/>
</dbReference>
<evidence type="ECO:0000313" key="7">
    <source>
        <dbReference type="EMBL" id="OWU73327.1"/>
    </source>
</evidence>
<keyword evidence="8" id="KW-1185">Reference proteome</keyword>
<dbReference type="RefSeq" id="WP_088650029.1">
    <property type="nucleotide sequence ID" value="NZ_AQQR01000004.1"/>
</dbReference>
<evidence type="ECO:0000259" key="6">
    <source>
        <dbReference type="SMART" id="SM00528"/>
    </source>
</evidence>
<dbReference type="GO" id="GO:0005829">
    <property type="term" value="C:cytosol"/>
    <property type="evidence" value="ECO:0007669"/>
    <property type="project" value="TreeGrafter"/>
</dbReference>
<comment type="subcellular location">
    <subcellularLocation>
        <location evidence="1">Cytoplasm</location>
        <location evidence="1">Nucleoid</location>
    </subcellularLocation>
</comment>
<dbReference type="GO" id="GO:0032993">
    <property type="term" value="C:protein-DNA complex"/>
    <property type="evidence" value="ECO:0007669"/>
    <property type="project" value="TreeGrafter"/>
</dbReference>
<organism evidence="7 8">
    <name type="scientific">Marinibacterium profundimaris</name>
    <dbReference type="NCBI Taxonomy" id="1679460"/>
    <lineage>
        <taxon>Bacteria</taxon>
        <taxon>Pseudomonadati</taxon>
        <taxon>Pseudomonadota</taxon>
        <taxon>Alphaproteobacteria</taxon>
        <taxon>Rhodobacterales</taxon>
        <taxon>Paracoccaceae</taxon>
        <taxon>Marinibacterium</taxon>
    </lineage>
</organism>
<feature type="region of interest" description="Disordered" evidence="5">
    <location>
        <begin position="47"/>
        <end position="110"/>
    </location>
</feature>
<evidence type="ECO:0000256" key="1">
    <source>
        <dbReference type="ARBA" id="ARBA00004453"/>
    </source>
</evidence>
<dbReference type="AlphaFoldDB" id="A0A225NPZ0"/>
<dbReference type="GO" id="GO:0000976">
    <property type="term" value="F:transcription cis-regulatory region binding"/>
    <property type="evidence" value="ECO:0007669"/>
    <property type="project" value="TreeGrafter"/>
</dbReference>
<dbReference type="InterPro" id="IPR037150">
    <property type="entry name" value="H-NS_C_dom_sf"/>
</dbReference>